<dbReference type="Proteomes" id="UP001176961">
    <property type="component" value="Unassembled WGS sequence"/>
</dbReference>
<accession>A0AA36MIB4</accession>
<dbReference type="EMBL" id="CATQJL010000326">
    <property type="protein sequence ID" value="CAJ0610117.1"/>
    <property type="molecule type" value="Genomic_DNA"/>
</dbReference>
<feature type="compositionally biased region" description="Basic and acidic residues" evidence="1">
    <location>
        <begin position="208"/>
        <end position="226"/>
    </location>
</feature>
<feature type="compositionally biased region" description="Polar residues" evidence="1">
    <location>
        <begin position="58"/>
        <end position="77"/>
    </location>
</feature>
<comment type="caution">
    <text evidence="2">The sequence shown here is derived from an EMBL/GenBank/DDBJ whole genome shotgun (WGS) entry which is preliminary data.</text>
</comment>
<keyword evidence="3" id="KW-1185">Reference proteome</keyword>
<gene>
    <name evidence="2" type="ORF">CYNAS_LOCUS22100</name>
</gene>
<evidence type="ECO:0000256" key="1">
    <source>
        <dbReference type="SAM" id="MobiDB-lite"/>
    </source>
</evidence>
<dbReference type="AlphaFoldDB" id="A0AA36MIB4"/>
<protein>
    <submittedName>
        <fullName evidence="2">Uncharacterized protein</fullName>
    </submittedName>
</protein>
<reference evidence="2" key="1">
    <citation type="submission" date="2023-07" db="EMBL/GenBank/DDBJ databases">
        <authorList>
            <consortium name="CYATHOMIX"/>
        </authorList>
    </citation>
    <scope>NUCLEOTIDE SEQUENCE</scope>
    <source>
        <strain evidence="2">N/A</strain>
    </source>
</reference>
<feature type="region of interest" description="Disordered" evidence="1">
    <location>
        <begin position="181"/>
        <end position="277"/>
    </location>
</feature>
<evidence type="ECO:0000313" key="2">
    <source>
        <dbReference type="EMBL" id="CAJ0610117.1"/>
    </source>
</evidence>
<feature type="region of interest" description="Disordered" evidence="1">
    <location>
        <begin position="37"/>
        <end position="77"/>
    </location>
</feature>
<name>A0AA36MIB4_CYLNA</name>
<sequence>MRAVHGAEFKLDFHHSVLKFDTLWSQSVVLTAPLKMNDNNLTSAGPEDRRPQLEAPTAQDTHPQTMPSQMNRPGTATTHFRTRNYSAVQYRNVYERPAPRDFRPDWMVRAAALPNAAPAPRLRESILEGGSTSWDEEGAPNLVEQWIRDSNFDTRSEAAVVCDDARNNDTIELNSTIDLTDEGVGSISHSGATDENEKSNKSNSAMEKSAENENRKNVDEPSDKNGIDNAAGESANDGNPVASSERKADLNNDVNLLDADLDSSNPAWPTHDDEAVKSGDDCNPFDEDEESIRTSNTLWPIYEDDERSSNNPWSVDENRVDRICNTLWPIEEDARSNITWSDEVRSSNTPWMSAEEELGDVNVPGMDTSFSSYNTALSQNITVDVEDDRYRYCFYLSDMTSGKYGDQKLTFNQWLEIKAREHAQPGSEFDLDNIPLREDD</sequence>
<organism evidence="2 3">
    <name type="scientific">Cylicocyclus nassatus</name>
    <name type="common">Nematode worm</name>
    <dbReference type="NCBI Taxonomy" id="53992"/>
    <lineage>
        <taxon>Eukaryota</taxon>
        <taxon>Metazoa</taxon>
        <taxon>Ecdysozoa</taxon>
        <taxon>Nematoda</taxon>
        <taxon>Chromadorea</taxon>
        <taxon>Rhabditida</taxon>
        <taxon>Rhabditina</taxon>
        <taxon>Rhabditomorpha</taxon>
        <taxon>Strongyloidea</taxon>
        <taxon>Strongylidae</taxon>
        <taxon>Cylicocyclus</taxon>
    </lineage>
</organism>
<evidence type="ECO:0000313" key="3">
    <source>
        <dbReference type="Proteomes" id="UP001176961"/>
    </source>
</evidence>
<proteinExistence type="predicted"/>
<feature type="compositionally biased region" description="Low complexity" evidence="1">
    <location>
        <begin position="251"/>
        <end position="265"/>
    </location>
</feature>